<comment type="subcellular location">
    <subcellularLocation>
        <location evidence="1">Cell envelope</location>
    </subcellularLocation>
</comment>
<dbReference type="GeneID" id="78478147"/>
<dbReference type="InterPro" id="IPR013378">
    <property type="entry name" value="InlB-like_B-rpt"/>
</dbReference>
<dbReference type="OrthoDB" id="1655984at2"/>
<evidence type="ECO:0000313" key="4">
    <source>
        <dbReference type="Proteomes" id="UP000069771"/>
    </source>
</evidence>
<dbReference type="Proteomes" id="UP000186758">
    <property type="component" value="Unassembled WGS sequence"/>
</dbReference>
<dbReference type="GO" id="GO:0030313">
    <property type="term" value="C:cell envelope"/>
    <property type="evidence" value="ECO:0007669"/>
    <property type="project" value="UniProtKB-SubCell"/>
</dbReference>
<name>A0A140DVA8_9FIRM</name>
<evidence type="ECO:0000313" key="3">
    <source>
        <dbReference type="EMBL" id="OLU44466.1"/>
    </source>
</evidence>
<sequence length="262" mass="30035">MDNQAERPGYQFAGWYVDEARTKRINPGGKLPSAITLYDKWIPILYPVSYDMNGGTNSRKNPQFISVESGVISLHPARKPGYRFDSWILEGERISVLPERITRPIRLHASFAPLYVVHFETDGGGRIEDRETDENGYLDSFRPPMKFGAEFTGWYLDPDCRWPFDFSEPLTADTTLYAGWKSSWFPVTYDTDGGINARRNPVRYSRSSDPVPLYPAIRKGCRFVGWQDPRGTILHEIPAGMMGPLKLKAVWRKVKSHRRAEE</sequence>
<reference evidence="2 4" key="1">
    <citation type="journal article" date="2016" name="Gut Pathog.">
        <title>Whole genome sequencing of "Faecalibaculum rodentium" ALO17, isolated from C57BL/6J laboratory mouse feces.</title>
        <authorList>
            <person name="Lim S."/>
            <person name="Chang D.H."/>
            <person name="Ahn S."/>
            <person name="Kim B.C."/>
        </authorList>
    </citation>
    <scope>NUCLEOTIDE SEQUENCE [LARGE SCALE GENOMIC DNA]</scope>
    <source>
        <strain evidence="2 4">Alo17</strain>
    </source>
</reference>
<dbReference type="STRING" id="1702221.AALO17_14510"/>
<reference evidence="3 5" key="2">
    <citation type="submission" date="2016-11" db="EMBL/GenBank/DDBJ databases">
        <title>Description of two novel members of the family Erysipelotrichaceae: Ileibacterium lipovorans gen. nov., sp. nov. and Dubosiella newyorkensis, gen. nov., sp. nov.</title>
        <authorList>
            <person name="Cox L.M."/>
            <person name="Sohn J."/>
            <person name="Tyrrell K.L."/>
            <person name="Citron D.M."/>
            <person name="Lawson P.A."/>
            <person name="Patel N.B."/>
            <person name="Iizumi T."/>
            <person name="Perez-Perez G.I."/>
            <person name="Goldstein E.J."/>
            <person name="Blaser M.J."/>
        </authorList>
    </citation>
    <scope>NUCLEOTIDE SEQUENCE [LARGE SCALE GENOMIC DNA]</scope>
    <source>
        <strain evidence="3 5">NYU-BL-K8</strain>
    </source>
</reference>
<dbReference type="Proteomes" id="UP000069771">
    <property type="component" value="Chromosome"/>
</dbReference>
<dbReference type="KEGG" id="fro:AALO17_14510"/>
<evidence type="ECO:0000256" key="1">
    <source>
        <dbReference type="ARBA" id="ARBA00004196"/>
    </source>
</evidence>
<evidence type="ECO:0000313" key="2">
    <source>
        <dbReference type="EMBL" id="AMK54585.1"/>
    </source>
</evidence>
<dbReference type="EMBL" id="MPJZ01000066">
    <property type="protein sequence ID" value="OLU44466.1"/>
    <property type="molecule type" value="Genomic_DNA"/>
</dbReference>
<dbReference type="Pfam" id="PF09479">
    <property type="entry name" value="Flg_new"/>
    <property type="match status" value="3"/>
</dbReference>
<gene>
    <name evidence="2" type="ORF">AALO17_14510</name>
    <name evidence="3" type="ORF">BO223_08170</name>
</gene>
<dbReference type="AlphaFoldDB" id="A0A140DVA8"/>
<proteinExistence type="predicted"/>
<dbReference type="RefSeq" id="WP_067557154.1">
    <property type="nucleotide sequence ID" value="NZ_CAJTBG010000011.1"/>
</dbReference>
<keyword evidence="4" id="KW-1185">Reference proteome</keyword>
<evidence type="ECO:0008006" key="6">
    <source>
        <dbReference type="Google" id="ProtNLM"/>
    </source>
</evidence>
<protein>
    <recommendedName>
        <fullName evidence="6">Bacterial repeat domain-containing protein</fullName>
    </recommendedName>
</protein>
<dbReference type="InterPro" id="IPR042229">
    <property type="entry name" value="Listeria/Bacterioides_rpt_sf"/>
</dbReference>
<dbReference type="NCBIfam" id="TIGR02543">
    <property type="entry name" value="List_Bact_rpt"/>
    <property type="match status" value="1"/>
</dbReference>
<dbReference type="Gene3D" id="2.60.40.4270">
    <property type="entry name" value="Listeria-Bacteroides repeat domain"/>
    <property type="match status" value="2"/>
</dbReference>
<organism evidence="2 4">
    <name type="scientific">Faecalibaculum rodentium</name>
    <dbReference type="NCBI Taxonomy" id="1702221"/>
    <lineage>
        <taxon>Bacteria</taxon>
        <taxon>Bacillati</taxon>
        <taxon>Bacillota</taxon>
        <taxon>Erysipelotrichia</taxon>
        <taxon>Erysipelotrichales</taxon>
        <taxon>Erysipelotrichaceae</taxon>
        <taxon>Faecalibaculum</taxon>
    </lineage>
</organism>
<accession>A0A140DVA8</accession>
<dbReference type="EMBL" id="CP011391">
    <property type="protein sequence ID" value="AMK54585.1"/>
    <property type="molecule type" value="Genomic_DNA"/>
</dbReference>
<evidence type="ECO:0000313" key="5">
    <source>
        <dbReference type="Proteomes" id="UP000186758"/>
    </source>
</evidence>